<proteinExistence type="predicted"/>
<dbReference type="Pfam" id="PF00561">
    <property type="entry name" value="Abhydrolase_1"/>
    <property type="match status" value="1"/>
</dbReference>
<dbReference type="EMBL" id="JACHHX010000003">
    <property type="protein sequence ID" value="MBB5014811.1"/>
    <property type="molecule type" value="Genomic_DNA"/>
</dbReference>
<evidence type="ECO:0000259" key="1">
    <source>
        <dbReference type="Pfam" id="PF00561"/>
    </source>
</evidence>
<gene>
    <name evidence="2" type="ORF">HNQ58_000687</name>
</gene>
<reference evidence="2 3" key="1">
    <citation type="submission" date="2020-08" db="EMBL/GenBank/DDBJ databases">
        <title>Genomic Encyclopedia of Type Strains, Phase IV (KMG-IV): sequencing the most valuable type-strain genomes for metagenomic binning, comparative biology and taxonomic classification.</title>
        <authorList>
            <person name="Goeker M."/>
        </authorList>
    </citation>
    <scope>NUCLEOTIDE SEQUENCE [LARGE SCALE GENOMIC DNA]</scope>
    <source>
        <strain evidence="2 3">DSM 25897</strain>
    </source>
</reference>
<dbReference type="Proteomes" id="UP000519004">
    <property type="component" value="Unassembled WGS sequence"/>
</dbReference>
<evidence type="ECO:0000313" key="3">
    <source>
        <dbReference type="Proteomes" id="UP000519004"/>
    </source>
</evidence>
<dbReference type="PRINTS" id="PR00111">
    <property type="entry name" value="ABHYDROLASE"/>
</dbReference>
<accession>A0A7W7XYK6</accession>
<dbReference type="AlphaFoldDB" id="A0A7W7XYK6"/>
<evidence type="ECO:0000313" key="2">
    <source>
        <dbReference type="EMBL" id="MBB5014811.1"/>
    </source>
</evidence>
<feature type="domain" description="AB hydrolase-1" evidence="1">
    <location>
        <begin position="68"/>
        <end position="299"/>
    </location>
</feature>
<dbReference type="RefSeq" id="WP_183947380.1">
    <property type="nucleotide sequence ID" value="NZ_JACHHX010000003.1"/>
</dbReference>
<dbReference type="GO" id="GO:0016020">
    <property type="term" value="C:membrane"/>
    <property type="evidence" value="ECO:0007669"/>
    <property type="project" value="TreeGrafter"/>
</dbReference>
<dbReference type="InterPro" id="IPR050266">
    <property type="entry name" value="AB_hydrolase_sf"/>
</dbReference>
<dbReference type="PANTHER" id="PTHR43798">
    <property type="entry name" value="MONOACYLGLYCEROL LIPASE"/>
    <property type="match status" value="1"/>
</dbReference>
<protein>
    <submittedName>
        <fullName evidence="2">Pimeloyl-ACP methyl ester carboxylesterase</fullName>
    </submittedName>
</protein>
<name>A0A7W7XYK6_9GAMM</name>
<dbReference type="InterPro" id="IPR000073">
    <property type="entry name" value="AB_hydrolase_1"/>
</dbReference>
<sequence>MRRRAGRLLLAGAGVLLAAGLLVALLRPEWLLEGEYARLRWLAGAQEKTLHAAGHRWAYLESGRADAPLIVLVHGFTGLKEGWLPLMRELQDEYRLIAPDLPGWNESERQPGADYGVEAQAERLADFLAALDAPTALLVGHSMGGFTAGLTAAAHPGRVPKLVLMSAAGVRFEINDFARQVLAGEHPFAVTDRASLHRYLALIFSDPPFVPWPVDEALARRRRASLEFEREVLDRTHREPQAFLLETRLHALTMPTLLLWCRDDRVIDVSAADVFAAGLPHSQTVILEGCGHMPPMERPGEVADALRRFAGGAR</sequence>
<dbReference type="Gene3D" id="3.40.50.1820">
    <property type="entry name" value="alpha/beta hydrolase"/>
    <property type="match status" value="1"/>
</dbReference>
<organism evidence="2 3">
    <name type="scientific">Rehaibacterium terrae</name>
    <dbReference type="NCBI Taxonomy" id="1341696"/>
    <lineage>
        <taxon>Bacteria</taxon>
        <taxon>Pseudomonadati</taxon>
        <taxon>Pseudomonadota</taxon>
        <taxon>Gammaproteobacteria</taxon>
        <taxon>Lysobacterales</taxon>
        <taxon>Lysobacteraceae</taxon>
        <taxon>Rehaibacterium</taxon>
    </lineage>
</organism>
<comment type="caution">
    <text evidence="2">The sequence shown here is derived from an EMBL/GenBank/DDBJ whole genome shotgun (WGS) entry which is preliminary data.</text>
</comment>
<dbReference type="PANTHER" id="PTHR43798:SF33">
    <property type="entry name" value="HYDROLASE, PUTATIVE (AFU_ORTHOLOGUE AFUA_2G14860)-RELATED"/>
    <property type="match status" value="1"/>
</dbReference>
<keyword evidence="3" id="KW-1185">Reference proteome</keyword>
<dbReference type="InterPro" id="IPR029058">
    <property type="entry name" value="AB_hydrolase_fold"/>
</dbReference>
<dbReference type="SUPFAM" id="SSF53474">
    <property type="entry name" value="alpha/beta-Hydrolases"/>
    <property type="match status" value="1"/>
</dbReference>